<evidence type="ECO:0000313" key="2">
    <source>
        <dbReference type="RefSeq" id="XP_030984259.1"/>
    </source>
</evidence>
<dbReference type="RefSeq" id="XP_030984259.1">
    <property type="nucleotide sequence ID" value="XM_031123593.1"/>
</dbReference>
<name>A0A6P8BB26_PYRGI</name>
<dbReference type="Proteomes" id="UP000515153">
    <property type="component" value="Unplaced"/>
</dbReference>
<dbReference type="AlphaFoldDB" id="A0A6P8BB26"/>
<dbReference type="GeneID" id="41958502"/>
<reference evidence="2" key="2">
    <citation type="submission" date="2019-10" db="EMBL/GenBank/DDBJ databases">
        <authorList>
            <consortium name="NCBI Genome Project"/>
        </authorList>
    </citation>
    <scope>NUCLEOTIDE SEQUENCE</scope>
    <source>
        <strain evidence="2">NI907</strain>
    </source>
</reference>
<proteinExistence type="predicted"/>
<dbReference type="KEGG" id="pgri:PgNI_03538"/>
<accession>A0A6P8BB26</accession>
<sequence length="145" mass="15786">METSAPISLRLTSQPIASIKSPTVRAKSPNALPIQTCRKKHADPSLALLLAGQPTFTKALVAMPRQQTFLAHMRQQKLAVGRLQALDHRNVERRVSVLVPQGKRGQGRKDLSTSPSSLAAVLAQSSRRCRAVSRSFFCTSLCSGR</sequence>
<reference evidence="2" key="3">
    <citation type="submission" date="2025-08" db="UniProtKB">
        <authorList>
            <consortium name="RefSeq"/>
        </authorList>
    </citation>
    <scope>IDENTIFICATION</scope>
    <source>
        <strain evidence="2">NI907</strain>
    </source>
</reference>
<reference evidence="2" key="1">
    <citation type="journal article" date="2019" name="Mol. Biol. Evol.">
        <title>Blast fungal genomes show frequent chromosomal changes, gene gains and losses, and effector gene turnover.</title>
        <authorList>
            <person name="Gomez Luciano L.B."/>
            <person name="Jason Tsai I."/>
            <person name="Chuma I."/>
            <person name="Tosa Y."/>
            <person name="Chen Y.H."/>
            <person name="Li J.Y."/>
            <person name="Li M.Y."/>
            <person name="Jade Lu M.Y."/>
            <person name="Nakayashiki H."/>
            <person name="Li W.H."/>
        </authorList>
    </citation>
    <scope>NUCLEOTIDE SEQUENCE</scope>
    <source>
        <strain evidence="2">NI907</strain>
    </source>
</reference>
<gene>
    <name evidence="2" type="ORF">PgNI_03538</name>
</gene>
<evidence type="ECO:0000313" key="1">
    <source>
        <dbReference type="Proteomes" id="UP000515153"/>
    </source>
</evidence>
<organism evidence="1 2">
    <name type="scientific">Pyricularia grisea</name>
    <name type="common">Crabgrass-specific blast fungus</name>
    <name type="synonym">Magnaporthe grisea</name>
    <dbReference type="NCBI Taxonomy" id="148305"/>
    <lineage>
        <taxon>Eukaryota</taxon>
        <taxon>Fungi</taxon>
        <taxon>Dikarya</taxon>
        <taxon>Ascomycota</taxon>
        <taxon>Pezizomycotina</taxon>
        <taxon>Sordariomycetes</taxon>
        <taxon>Sordariomycetidae</taxon>
        <taxon>Magnaporthales</taxon>
        <taxon>Pyriculariaceae</taxon>
        <taxon>Pyricularia</taxon>
    </lineage>
</organism>
<keyword evidence="1" id="KW-1185">Reference proteome</keyword>
<protein>
    <submittedName>
        <fullName evidence="2">Uncharacterized protein</fullName>
    </submittedName>
</protein>